<evidence type="ECO:0000256" key="2">
    <source>
        <dbReference type="ARBA" id="ARBA00007365"/>
    </source>
</evidence>
<feature type="compositionally biased region" description="Basic residues" evidence="6">
    <location>
        <begin position="407"/>
        <end position="431"/>
    </location>
</feature>
<dbReference type="GO" id="GO:0005737">
    <property type="term" value="C:cytoplasm"/>
    <property type="evidence" value="ECO:0007669"/>
    <property type="project" value="TreeGrafter"/>
</dbReference>
<dbReference type="GO" id="GO:0003755">
    <property type="term" value="F:peptidyl-prolyl cis-trans isomerase activity"/>
    <property type="evidence" value="ECO:0007669"/>
    <property type="project" value="UniProtKB-KW"/>
</dbReference>
<dbReference type="InterPro" id="IPR029000">
    <property type="entry name" value="Cyclophilin-like_dom_sf"/>
</dbReference>
<dbReference type="Gene3D" id="2.40.100.10">
    <property type="entry name" value="Cyclophilin-like"/>
    <property type="match status" value="1"/>
</dbReference>
<feature type="compositionally biased region" description="Basic and acidic residues" evidence="6">
    <location>
        <begin position="394"/>
        <end position="406"/>
    </location>
</feature>
<evidence type="ECO:0000256" key="5">
    <source>
        <dbReference type="ARBA" id="ARBA00023235"/>
    </source>
</evidence>
<protein>
    <recommendedName>
        <fullName evidence="3">peptidylprolyl isomerase</fullName>
        <ecNumber evidence="3">5.2.1.8</ecNumber>
    </recommendedName>
</protein>
<evidence type="ECO:0000259" key="7">
    <source>
        <dbReference type="PROSITE" id="PS50072"/>
    </source>
</evidence>
<evidence type="ECO:0000256" key="4">
    <source>
        <dbReference type="ARBA" id="ARBA00023110"/>
    </source>
</evidence>
<name>A0A4D6MF78_VIGUN</name>
<accession>A0A4D6MF78</accession>
<feature type="region of interest" description="Disordered" evidence="6">
    <location>
        <begin position="235"/>
        <end position="527"/>
    </location>
</feature>
<reference evidence="8 9" key="1">
    <citation type="submission" date="2019-04" db="EMBL/GenBank/DDBJ databases">
        <title>An improved genome assembly and genetic linkage map for asparagus bean, Vigna unguiculata ssp. sesquipedialis.</title>
        <authorList>
            <person name="Xia Q."/>
            <person name="Zhang R."/>
            <person name="Dong Y."/>
        </authorList>
    </citation>
    <scope>NUCLEOTIDE SEQUENCE [LARGE SCALE GENOMIC DNA]</scope>
    <source>
        <tissue evidence="8">Leaf</tissue>
    </source>
</reference>
<dbReference type="PRINTS" id="PR00153">
    <property type="entry name" value="CSAPPISMRASE"/>
</dbReference>
<feature type="compositionally biased region" description="Basic residues" evidence="6">
    <location>
        <begin position="439"/>
        <end position="453"/>
    </location>
</feature>
<feature type="compositionally biased region" description="Basic and acidic residues" evidence="6">
    <location>
        <begin position="235"/>
        <end position="253"/>
    </location>
</feature>
<dbReference type="PANTHER" id="PTHR11071:SF561">
    <property type="entry name" value="PEPTIDYL-PROLYL CIS-TRANS ISOMERASE D-RELATED"/>
    <property type="match status" value="1"/>
</dbReference>
<dbReference type="PANTHER" id="PTHR11071">
    <property type="entry name" value="PEPTIDYL-PROLYL CIS-TRANS ISOMERASE"/>
    <property type="match status" value="1"/>
</dbReference>
<feature type="domain" description="PPIase cyclophilin-type" evidence="7">
    <location>
        <begin position="10"/>
        <end position="174"/>
    </location>
</feature>
<organism evidence="8 9">
    <name type="scientific">Vigna unguiculata</name>
    <name type="common">Cowpea</name>
    <dbReference type="NCBI Taxonomy" id="3917"/>
    <lineage>
        <taxon>Eukaryota</taxon>
        <taxon>Viridiplantae</taxon>
        <taxon>Streptophyta</taxon>
        <taxon>Embryophyta</taxon>
        <taxon>Tracheophyta</taxon>
        <taxon>Spermatophyta</taxon>
        <taxon>Magnoliopsida</taxon>
        <taxon>eudicotyledons</taxon>
        <taxon>Gunneridae</taxon>
        <taxon>Pentapetalae</taxon>
        <taxon>rosids</taxon>
        <taxon>fabids</taxon>
        <taxon>Fabales</taxon>
        <taxon>Fabaceae</taxon>
        <taxon>Papilionoideae</taxon>
        <taxon>50 kb inversion clade</taxon>
        <taxon>NPAAA clade</taxon>
        <taxon>indigoferoid/millettioid clade</taxon>
        <taxon>Phaseoleae</taxon>
        <taxon>Vigna</taxon>
    </lineage>
</organism>
<dbReference type="Proteomes" id="UP000501690">
    <property type="component" value="Linkage Group LG7"/>
</dbReference>
<keyword evidence="4" id="KW-0697">Rotamase</keyword>
<keyword evidence="9" id="KW-1185">Reference proteome</keyword>
<dbReference type="GO" id="GO:0006457">
    <property type="term" value="P:protein folding"/>
    <property type="evidence" value="ECO:0007669"/>
    <property type="project" value="TreeGrafter"/>
</dbReference>
<dbReference type="Pfam" id="PF00160">
    <property type="entry name" value="Pro_isomerase"/>
    <property type="match status" value="1"/>
</dbReference>
<dbReference type="SUPFAM" id="SSF50891">
    <property type="entry name" value="Cyclophilin-like"/>
    <property type="match status" value="1"/>
</dbReference>
<evidence type="ECO:0000313" key="8">
    <source>
        <dbReference type="EMBL" id="QCD99400.1"/>
    </source>
</evidence>
<comment type="similarity">
    <text evidence="2">Belongs to the cyclophilin-type PPIase family.</text>
</comment>
<keyword evidence="5 8" id="KW-0413">Isomerase</keyword>
<dbReference type="EMBL" id="CP039351">
    <property type="protein sequence ID" value="QCD99400.1"/>
    <property type="molecule type" value="Genomic_DNA"/>
</dbReference>
<evidence type="ECO:0000256" key="6">
    <source>
        <dbReference type="SAM" id="MobiDB-lite"/>
    </source>
</evidence>
<feature type="compositionally biased region" description="Low complexity" evidence="6">
    <location>
        <begin position="306"/>
        <end position="335"/>
    </location>
</feature>
<comment type="catalytic activity">
    <reaction evidence="1">
        <text>[protein]-peptidylproline (omega=180) = [protein]-peptidylproline (omega=0)</text>
        <dbReference type="Rhea" id="RHEA:16237"/>
        <dbReference type="Rhea" id="RHEA-COMP:10747"/>
        <dbReference type="Rhea" id="RHEA-COMP:10748"/>
        <dbReference type="ChEBI" id="CHEBI:83833"/>
        <dbReference type="ChEBI" id="CHEBI:83834"/>
        <dbReference type="EC" id="5.2.1.8"/>
    </reaction>
</comment>
<dbReference type="GO" id="GO:0016018">
    <property type="term" value="F:cyclosporin A binding"/>
    <property type="evidence" value="ECO:0007669"/>
    <property type="project" value="TreeGrafter"/>
</dbReference>
<dbReference type="AlphaFoldDB" id="A0A4D6MF78"/>
<dbReference type="FunFam" id="2.40.100.10:FF:000022">
    <property type="entry name" value="Peptidyl-prolyl cis-trans isomerase CYP95"/>
    <property type="match status" value="1"/>
</dbReference>
<evidence type="ECO:0000313" key="9">
    <source>
        <dbReference type="Proteomes" id="UP000501690"/>
    </source>
</evidence>
<dbReference type="InterPro" id="IPR002130">
    <property type="entry name" value="Cyclophilin-type_PPIase_dom"/>
</dbReference>
<feature type="compositionally biased region" description="Low complexity" evidence="6">
    <location>
        <begin position="472"/>
        <end position="498"/>
    </location>
</feature>
<feature type="compositionally biased region" description="Low complexity" evidence="6">
    <location>
        <begin position="342"/>
        <end position="356"/>
    </location>
</feature>
<evidence type="ECO:0000256" key="1">
    <source>
        <dbReference type="ARBA" id="ARBA00000971"/>
    </source>
</evidence>
<dbReference type="PROSITE" id="PS50072">
    <property type="entry name" value="CSA_PPIASE_2"/>
    <property type="match status" value="1"/>
</dbReference>
<dbReference type="EC" id="5.2.1.8" evidence="3"/>
<evidence type="ECO:0000256" key="3">
    <source>
        <dbReference type="ARBA" id="ARBA00013194"/>
    </source>
</evidence>
<proteinExistence type="inferred from homology"/>
<gene>
    <name evidence="8" type="ORF">DEO72_LG7g681</name>
</gene>
<sequence>MAKKKNCPVFMDVSIDGDPVERMVFELFYDVAPKTAENFRALCTGEKGVGPNTGKSLHYKGSFFHQIVKGSIARGGDFVNRNGTGGESIYGSKFPDESPRLKHDAPGLLSMPVADRDTLGSHFIITFKADPRLDRKHVIFGKLVQGHNILKKIEDVGDEEGLPSVTVKIINCGEHNEDTVVHSIDNMEVDHIVRTMVEFGSKALVLGRRVGSLYRREVKEVGELQGKVDKLEEEKTALVKEKEGSPVRTDNHRSVSRSPVRSRDHRSASVSPVRSLSRGHQRSSSREPSRRSISRSPVKVSRKSISRSPVRSSARNSGRVPLRSISRSPVRVPSRGNHRSYSRSPRGRSLSRSLSPDVSPKRIRRGRGFSERYSYARRYRTPSQSPVRSYRYNGRSDRDRYSDYRRYSPRRNRSPPPRRRTPPRFRSRRSRTPSVSRSPRYRGRRYSRSRSPVRSRSPAGAYRRRVERSRSLSRSSRSLSRSRSPSLSRASVESQSPRKNSRSRSRSQSSDGKKGLVSYGDGSPDSS</sequence>